<name>A0A0D2X1U0_CAPO3</name>
<dbReference type="OrthoDB" id="1057137at2759"/>
<evidence type="ECO:0000313" key="2">
    <source>
        <dbReference type="EMBL" id="KJE91394.1"/>
    </source>
</evidence>
<evidence type="ECO:0000259" key="1">
    <source>
        <dbReference type="PROSITE" id="PS52001"/>
    </source>
</evidence>
<dbReference type="InterPro" id="IPR047574">
    <property type="entry name" value="AD"/>
</dbReference>
<dbReference type="InterPro" id="IPR039683">
    <property type="entry name" value="Lsm12-like"/>
</dbReference>
<accession>A0A0D2X1U0</accession>
<reference evidence="3" key="1">
    <citation type="submission" date="2011-02" db="EMBL/GenBank/DDBJ databases">
        <title>The Genome Sequence of Capsaspora owczarzaki ATCC 30864.</title>
        <authorList>
            <person name="Russ C."/>
            <person name="Cuomo C."/>
            <person name="Burger G."/>
            <person name="Gray M.W."/>
            <person name="Holland P.W.H."/>
            <person name="King N."/>
            <person name="Lang F.B.F."/>
            <person name="Roger A.J."/>
            <person name="Ruiz-Trillo I."/>
            <person name="Young S.K."/>
            <person name="Zeng Q."/>
            <person name="Gargeya S."/>
            <person name="Alvarado L."/>
            <person name="Berlin A."/>
            <person name="Chapman S.B."/>
            <person name="Chen Z."/>
            <person name="Freedman E."/>
            <person name="Gellesch M."/>
            <person name="Goldberg J."/>
            <person name="Griggs A."/>
            <person name="Gujja S."/>
            <person name="Heilman E."/>
            <person name="Heiman D."/>
            <person name="Howarth C."/>
            <person name="Mehta T."/>
            <person name="Neiman D."/>
            <person name="Pearson M."/>
            <person name="Roberts A."/>
            <person name="Saif S."/>
            <person name="Shea T."/>
            <person name="Shenoy N."/>
            <person name="Sisk P."/>
            <person name="Stolte C."/>
            <person name="Sykes S."/>
            <person name="White J."/>
            <person name="Yandava C."/>
            <person name="Haas B."/>
            <person name="Nusbaum C."/>
            <person name="Birren B."/>
        </authorList>
    </citation>
    <scope>NUCLEOTIDE SEQUENCE</scope>
    <source>
        <strain evidence="3">ATCC 30864</strain>
    </source>
</reference>
<organism evidence="2 3">
    <name type="scientific">Capsaspora owczarzaki (strain ATCC 30864)</name>
    <dbReference type="NCBI Taxonomy" id="595528"/>
    <lineage>
        <taxon>Eukaryota</taxon>
        <taxon>Filasterea</taxon>
        <taxon>Capsaspora</taxon>
    </lineage>
</organism>
<dbReference type="STRING" id="595528.A0A0D2X1U0"/>
<sequence length="201" mass="22346">MSSALAVGTRVRLKTTYGDVLEGRVVVDDATSRTITLELAPRADSPWGKHSYRIVSRDALTEVAVTATNEQIQQQLAQQPEDSRGELGPWDPLGALSTLDSSKLKRRVEQETTKIVDATRSIGVGVTPQAQQLYYALAKTHRQIQWGEGDQRESIIVLDDVRIDKPYGSENCTLIHPSHGQQATLERIKKLVDEARKSWQS</sequence>
<dbReference type="Pfam" id="PF09793">
    <property type="entry name" value="AD"/>
    <property type="match status" value="1"/>
</dbReference>
<protein>
    <recommendedName>
        <fullName evidence="1">AD domain-containing protein</fullName>
    </recommendedName>
</protein>
<dbReference type="PANTHER" id="PTHR13542">
    <property type="entry name" value="LSM12 HOMOLOG"/>
    <property type="match status" value="1"/>
</dbReference>
<keyword evidence="3" id="KW-1185">Reference proteome</keyword>
<dbReference type="PROSITE" id="PS52001">
    <property type="entry name" value="AD"/>
    <property type="match status" value="1"/>
</dbReference>
<dbReference type="SMART" id="SM00995">
    <property type="entry name" value="AD"/>
    <property type="match status" value="1"/>
</dbReference>
<dbReference type="InterPro" id="IPR019181">
    <property type="entry name" value="LSM12_ABD"/>
</dbReference>
<dbReference type="Proteomes" id="UP000008743">
    <property type="component" value="Unassembled WGS sequence"/>
</dbReference>
<evidence type="ECO:0000313" key="3">
    <source>
        <dbReference type="Proteomes" id="UP000008743"/>
    </source>
</evidence>
<dbReference type="InParanoid" id="A0A0D2X1U0"/>
<dbReference type="PhylomeDB" id="A0A0D2X1U0"/>
<feature type="domain" description="AD" evidence="1">
    <location>
        <begin position="97"/>
        <end position="200"/>
    </location>
</feature>
<dbReference type="RefSeq" id="XP_004349280.1">
    <property type="nucleotide sequence ID" value="XM_004349230.2"/>
</dbReference>
<proteinExistence type="predicted"/>
<dbReference type="AlphaFoldDB" id="A0A0D2X1U0"/>
<gene>
    <name evidence="2" type="ORF">CAOG_002530</name>
</gene>
<dbReference type="EMBL" id="KE346362">
    <property type="protein sequence ID" value="KJE91394.1"/>
    <property type="molecule type" value="Genomic_DNA"/>
</dbReference>